<dbReference type="EMBL" id="JAAGOA010000014">
    <property type="protein sequence ID" value="NEE02288.1"/>
    <property type="molecule type" value="Genomic_DNA"/>
</dbReference>
<gene>
    <name evidence="4" type="ORF">G1H10_19120</name>
</gene>
<dbReference type="PROSITE" id="PS51459">
    <property type="entry name" value="FIDO"/>
    <property type="match status" value="1"/>
</dbReference>
<dbReference type="InterPro" id="IPR036597">
    <property type="entry name" value="Fido-like_dom_sf"/>
</dbReference>
<evidence type="ECO:0000313" key="5">
    <source>
        <dbReference type="Proteomes" id="UP000475214"/>
    </source>
</evidence>
<keyword evidence="2" id="KW-0067">ATP-binding</keyword>
<protein>
    <submittedName>
        <fullName evidence="4">Fic family protein</fullName>
    </submittedName>
</protein>
<evidence type="ECO:0000259" key="3">
    <source>
        <dbReference type="PROSITE" id="PS51459"/>
    </source>
</evidence>
<dbReference type="GO" id="GO:0005524">
    <property type="term" value="F:ATP binding"/>
    <property type="evidence" value="ECO:0007669"/>
    <property type="project" value="UniProtKB-KW"/>
</dbReference>
<dbReference type="Gene3D" id="1.10.3290.10">
    <property type="entry name" value="Fido-like domain"/>
    <property type="match status" value="1"/>
</dbReference>
<comment type="caution">
    <text evidence="4">The sequence shown here is derived from an EMBL/GenBank/DDBJ whole genome shotgun (WGS) entry which is preliminary data.</text>
</comment>
<feature type="binding site" evidence="2">
    <location>
        <begin position="208"/>
        <end position="215"/>
    </location>
    <ligand>
        <name>ATP</name>
        <dbReference type="ChEBI" id="CHEBI:30616"/>
    </ligand>
</feature>
<keyword evidence="5" id="KW-1185">Reference proteome</keyword>
<feature type="domain" description="Fido" evidence="3">
    <location>
        <begin position="126"/>
        <end position="265"/>
    </location>
</feature>
<dbReference type="AlphaFoldDB" id="A0A6L9SCJ1"/>
<dbReference type="Pfam" id="PF02661">
    <property type="entry name" value="Fic"/>
    <property type="match status" value="1"/>
</dbReference>
<dbReference type="PANTHER" id="PTHR13504">
    <property type="entry name" value="FIDO DOMAIN-CONTAINING PROTEIN DDB_G0283145"/>
    <property type="match status" value="1"/>
</dbReference>
<evidence type="ECO:0000256" key="1">
    <source>
        <dbReference type="PIRSR" id="PIRSR640198-1"/>
    </source>
</evidence>
<name>A0A6L9SCJ1_9ACTN</name>
<organism evidence="4 5">
    <name type="scientific">Phytoactinopolyspora halotolerans</name>
    <dbReference type="NCBI Taxonomy" id="1981512"/>
    <lineage>
        <taxon>Bacteria</taxon>
        <taxon>Bacillati</taxon>
        <taxon>Actinomycetota</taxon>
        <taxon>Actinomycetes</taxon>
        <taxon>Jiangellales</taxon>
        <taxon>Jiangellaceae</taxon>
        <taxon>Phytoactinopolyspora</taxon>
    </lineage>
</organism>
<proteinExistence type="predicted"/>
<dbReference type="PANTHER" id="PTHR13504:SF38">
    <property type="entry name" value="FIDO DOMAIN-CONTAINING PROTEIN"/>
    <property type="match status" value="1"/>
</dbReference>
<sequence>MQALVGIALGTQPEAKTRSPSLTSRRVGRPVDQIRVHRFEDLARGLRAAAPQSRPVDPSRPERYTYLPFFEAYFSNFIEGTEFDVDEAARIVFQGEMPEARPADAHDIIGTHRLLADSERLRNTGTDADDFIDLLKTRNAQIMEGRPEQRPGLFKQLANRAGSTYFVDPALVEGTLAAGFRLRDDLDTAWERAVYIAFVVAEVHPFNDGNGRTARAMMSAELEAGGQCHIVVPTVFRQDYLDGLRLLSRQDDPSVLIKAMRYAHDFTAIIDFSDYAEAKRQLHEAHAFEEPDSARRLRVRPR</sequence>
<evidence type="ECO:0000313" key="4">
    <source>
        <dbReference type="EMBL" id="NEE02288.1"/>
    </source>
</evidence>
<dbReference type="Proteomes" id="UP000475214">
    <property type="component" value="Unassembled WGS sequence"/>
</dbReference>
<keyword evidence="2" id="KW-0547">Nucleotide-binding</keyword>
<evidence type="ECO:0000256" key="2">
    <source>
        <dbReference type="PIRSR" id="PIRSR640198-2"/>
    </source>
</evidence>
<dbReference type="SUPFAM" id="SSF140931">
    <property type="entry name" value="Fic-like"/>
    <property type="match status" value="1"/>
</dbReference>
<dbReference type="InterPro" id="IPR040198">
    <property type="entry name" value="Fido_containing"/>
</dbReference>
<reference evidence="4 5" key="1">
    <citation type="submission" date="2020-02" db="EMBL/GenBank/DDBJ databases">
        <authorList>
            <person name="Li X.-J."/>
            <person name="Han X.-M."/>
        </authorList>
    </citation>
    <scope>NUCLEOTIDE SEQUENCE [LARGE SCALE GENOMIC DNA]</scope>
    <source>
        <strain evidence="4 5">CCTCC AB 2017055</strain>
    </source>
</reference>
<dbReference type="RefSeq" id="WP_163740721.1">
    <property type="nucleotide sequence ID" value="NZ_JAAGOA010000014.1"/>
</dbReference>
<dbReference type="InterPro" id="IPR003812">
    <property type="entry name" value="Fido"/>
</dbReference>
<accession>A0A6L9SCJ1</accession>
<feature type="active site" evidence="1">
    <location>
        <position position="204"/>
    </location>
</feature>